<feature type="repeat" description="WD" evidence="3">
    <location>
        <begin position="111"/>
        <end position="159"/>
    </location>
</feature>
<dbReference type="EMBL" id="ASPP01001683">
    <property type="protein sequence ID" value="ETO35364.1"/>
    <property type="molecule type" value="Genomic_DNA"/>
</dbReference>
<dbReference type="GO" id="GO:0016301">
    <property type="term" value="F:kinase activity"/>
    <property type="evidence" value="ECO:0007669"/>
    <property type="project" value="UniProtKB-KW"/>
</dbReference>
<accession>X6PBF0</accession>
<dbReference type="PANTHER" id="PTHR19879:SF9">
    <property type="entry name" value="TRANSCRIPTION INITIATION FACTOR TFIID SUBUNIT 5"/>
    <property type="match status" value="1"/>
</dbReference>
<gene>
    <name evidence="4" type="ORF">RFI_01699</name>
</gene>
<evidence type="ECO:0000313" key="5">
    <source>
        <dbReference type="Proteomes" id="UP000023152"/>
    </source>
</evidence>
<evidence type="ECO:0000256" key="1">
    <source>
        <dbReference type="ARBA" id="ARBA00022574"/>
    </source>
</evidence>
<protein>
    <submittedName>
        <fullName evidence="4">Protein kinase</fullName>
    </submittedName>
</protein>
<dbReference type="OMA" id="FKEHTRC"/>
<evidence type="ECO:0000256" key="3">
    <source>
        <dbReference type="PROSITE-ProRule" id="PRU00221"/>
    </source>
</evidence>
<dbReference type="PRINTS" id="PR00320">
    <property type="entry name" value="GPROTEINBRPT"/>
</dbReference>
<dbReference type="InterPro" id="IPR036322">
    <property type="entry name" value="WD40_repeat_dom_sf"/>
</dbReference>
<keyword evidence="1 3" id="KW-0853">WD repeat</keyword>
<evidence type="ECO:0000313" key="4">
    <source>
        <dbReference type="EMBL" id="ETO35364.1"/>
    </source>
</evidence>
<dbReference type="InterPro" id="IPR020472">
    <property type="entry name" value="WD40_PAC1"/>
</dbReference>
<feature type="non-terminal residue" evidence="4">
    <location>
        <position position="1"/>
    </location>
</feature>
<sequence length="175" mass="19880">NKELQVFKEHTDTIYCIEFSPFSGNRYLCSGSNDKTIRLWDIENSNTLYVFNGHTNGIRCIDISPLQSNYNKNNDNYKALIGGGGYTICSGSFDQTIRVWDIETAKQLNVFKEHTRCVNCVKYGSNELGNIGYSNTILSGSWDKSVCLWDIRSNQQIQVFNGHTSPVYAVEYSPF</sequence>
<dbReference type="Pfam" id="PF00400">
    <property type="entry name" value="WD40"/>
    <property type="match status" value="4"/>
</dbReference>
<proteinExistence type="predicted"/>
<dbReference type="OrthoDB" id="273771at2759"/>
<dbReference type="SMART" id="SM00320">
    <property type="entry name" value="WD40"/>
    <property type="match status" value="3"/>
</dbReference>
<evidence type="ECO:0000256" key="2">
    <source>
        <dbReference type="ARBA" id="ARBA00022737"/>
    </source>
</evidence>
<name>X6PBF0_RETFI</name>
<feature type="non-terminal residue" evidence="4">
    <location>
        <position position="175"/>
    </location>
</feature>
<dbReference type="InterPro" id="IPR015943">
    <property type="entry name" value="WD40/YVTN_repeat-like_dom_sf"/>
</dbReference>
<dbReference type="InterPro" id="IPR001680">
    <property type="entry name" value="WD40_rpt"/>
</dbReference>
<dbReference type="InterPro" id="IPR019775">
    <property type="entry name" value="WD40_repeat_CS"/>
</dbReference>
<keyword evidence="4" id="KW-0418">Kinase</keyword>
<keyword evidence="2" id="KW-0677">Repeat</keyword>
<feature type="repeat" description="WD" evidence="3">
    <location>
        <begin position="88"/>
        <end position="110"/>
    </location>
</feature>
<dbReference type="PROSITE" id="PS50294">
    <property type="entry name" value="WD_REPEATS_REGION"/>
    <property type="match status" value="1"/>
</dbReference>
<dbReference type="AlphaFoldDB" id="X6PBF0"/>
<dbReference type="PANTHER" id="PTHR19879">
    <property type="entry name" value="TRANSCRIPTION INITIATION FACTOR TFIID"/>
    <property type="match status" value="1"/>
</dbReference>
<keyword evidence="4" id="KW-0808">Transferase</keyword>
<dbReference type="PROSITE" id="PS00678">
    <property type="entry name" value="WD_REPEATS_1"/>
    <property type="match status" value="2"/>
</dbReference>
<comment type="caution">
    <text evidence="4">The sequence shown here is derived from an EMBL/GenBank/DDBJ whole genome shotgun (WGS) entry which is preliminary data.</text>
</comment>
<reference evidence="4 5" key="1">
    <citation type="journal article" date="2013" name="Curr. Biol.">
        <title>The Genome of the Foraminiferan Reticulomyxa filosa.</title>
        <authorList>
            <person name="Glockner G."/>
            <person name="Hulsmann N."/>
            <person name="Schleicher M."/>
            <person name="Noegel A.A."/>
            <person name="Eichinger L."/>
            <person name="Gallinger C."/>
            <person name="Pawlowski J."/>
            <person name="Sierra R."/>
            <person name="Euteneuer U."/>
            <person name="Pillet L."/>
            <person name="Moustafa A."/>
            <person name="Platzer M."/>
            <person name="Groth M."/>
            <person name="Szafranski K."/>
            <person name="Schliwa M."/>
        </authorList>
    </citation>
    <scope>NUCLEOTIDE SEQUENCE [LARGE SCALE GENOMIC DNA]</scope>
</reference>
<dbReference type="Proteomes" id="UP000023152">
    <property type="component" value="Unassembled WGS sequence"/>
</dbReference>
<feature type="repeat" description="WD" evidence="3">
    <location>
        <begin position="7"/>
        <end position="50"/>
    </location>
</feature>
<keyword evidence="5" id="KW-1185">Reference proteome</keyword>
<organism evidence="4 5">
    <name type="scientific">Reticulomyxa filosa</name>
    <dbReference type="NCBI Taxonomy" id="46433"/>
    <lineage>
        <taxon>Eukaryota</taxon>
        <taxon>Sar</taxon>
        <taxon>Rhizaria</taxon>
        <taxon>Retaria</taxon>
        <taxon>Foraminifera</taxon>
        <taxon>Monothalamids</taxon>
        <taxon>Reticulomyxidae</taxon>
        <taxon>Reticulomyxa</taxon>
    </lineage>
</organism>
<dbReference type="PROSITE" id="PS50082">
    <property type="entry name" value="WD_REPEATS_2"/>
    <property type="match status" value="3"/>
</dbReference>
<dbReference type="SUPFAM" id="SSF50978">
    <property type="entry name" value="WD40 repeat-like"/>
    <property type="match status" value="1"/>
</dbReference>
<dbReference type="Gene3D" id="2.130.10.10">
    <property type="entry name" value="YVTN repeat-like/Quinoprotein amine dehydrogenase"/>
    <property type="match status" value="2"/>
</dbReference>